<dbReference type="RefSeq" id="WP_116060667.1">
    <property type="nucleotide sequence ID" value="NZ_QRDZ01000007.1"/>
</dbReference>
<dbReference type="PANTHER" id="PTHR21485:SF6">
    <property type="entry name" value="N-ACYLNEURAMINATE CYTIDYLYLTRANSFERASE-RELATED"/>
    <property type="match status" value="1"/>
</dbReference>
<comment type="caution">
    <text evidence="1">The sequence shown here is derived from an EMBL/GenBank/DDBJ whole genome shotgun (WGS) entry which is preliminary data.</text>
</comment>
<dbReference type="SUPFAM" id="SSF53448">
    <property type="entry name" value="Nucleotide-diphospho-sugar transferases"/>
    <property type="match status" value="1"/>
</dbReference>
<dbReference type="GO" id="GO:0008781">
    <property type="term" value="F:N-acylneuraminate cytidylyltransferase activity"/>
    <property type="evidence" value="ECO:0007669"/>
    <property type="project" value="TreeGrafter"/>
</dbReference>
<sequence length="230" mass="25946">MIDGKTILAVIPARGGSKGIPKKNISLVLGKPLISWTIEEAKKSKYIDRLILSSDDHEIMNIALKYGCEVPFVRPKELSDDFASGMDAVLHAVDSIGQHYDYVLYLQPTSPLRTADDIDNCIEMCISEKAPACVSVTTVDKSPYWMFFLDQSRVLDTPVISNEGLKKRRQDINEAYVLNGALYFAKTDWLKENKVFVNKETLAYKMPNERSIDIDTVLDLKLFEMMVTIS</sequence>
<accession>A0A3D9KBX7</accession>
<dbReference type="EMBL" id="QRDZ01000007">
    <property type="protein sequence ID" value="RED84034.1"/>
    <property type="molecule type" value="Genomic_DNA"/>
</dbReference>
<dbReference type="CDD" id="cd02513">
    <property type="entry name" value="CMP-NeuAc_Synthase"/>
    <property type="match status" value="1"/>
</dbReference>
<reference evidence="1 2" key="1">
    <citation type="submission" date="2018-07" db="EMBL/GenBank/DDBJ databases">
        <title>Genomic Encyclopedia of Type Strains, Phase III (KMG-III): the genomes of soil and plant-associated and newly described type strains.</title>
        <authorList>
            <person name="Whitman W."/>
        </authorList>
    </citation>
    <scope>NUCLEOTIDE SEQUENCE [LARGE SCALE GENOMIC DNA]</scope>
    <source>
        <strain evidence="1 2">CECT 7287</strain>
    </source>
</reference>
<dbReference type="AlphaFoldDB" id="A0A3D9KBX7"/>
<dbReference type="PANTHER" id="PTHR21485">
    <property type="entry name" value="HAD SUPERFAMILY MEMBERS CMAS AND KDSC"/>
    <property type="match status" value="1"/>
</dbReference>
<evidence type="ECO:0000313" key="2">
    <source>
        <dbReference type="Proteomes" id="UP000256977"/>
    </source>
</evidence>
<dbReference type="Pfam" id="PF02348">
    <property type="entry name" value="CTP_transf_3"/>
    <property type="match status" value="1"/>
</dbReference>
<dbReference type="Gene3D" id="3.90.550.10">
    <property type="entry name" value="Spore Coat Polysaccharide Biosynthesis Protein SpsA, Chain A"/>
    <property type="match status" value="1"/>
</dbReference>
<dbReference type="InterPro" id="IPR029044">
    <property type="entry name" value="Nucleotide-diphossugar_trans"/>
</dbReference>
<dbReference type="OrthoDB" id="9805604at2"/>
<gene>
    <name evidence="1" type="ORF">DFP98_107142</name>
</gene>
<dbReference type="InterPro" id="IPR003329">
    <property type="entry name" value="Cytidylyl_trans"/>
</dbReference>
<organism evidence="1 2">
    <name type="scientific">Cohnella phaseoli</name>
    <dbReference type="NCBI Taxonomy" id="456490"/>
    <lineage>
        <taxon>Bacteria</taxon>
        <taxon>Bacillati</taxon>
        <taxon>Bacillota</taxon>
        <taxon>Bacilli</taxon>
        <taxon>Bacillales</taxon>
        <taxon>Paenibacillaceae</taxon>
        <taxon>Cohnella</taxon>
    </lineage>
</organism>
<keyword evidence="2" id="KW-1185">Reference proteome</keyword>
<name>A0A3D9KBX7_9BACL</name>
<keyword evidence="1" id="KW-0808">Transferase</keyword>
<evidence type="ECO:0000313" key="1">
    <source>
        <dbReference type="EMBL" id="RED84034.1"/>
    </source>
</evidence>
<dbReference type="InterPro" id="IPR050793">
    <property type="entry name" value="CMP-NeuNAc_synthase"/>
</dbReference>
<keyword evidence="1" id="KW-0548">Nucleotidyltransferase</keyword>
<dbReference type="Proteomes" id="UP000256977">
    <property type="component" value="Unassembled WGS sequence"/>
</dbReference>
<proteinExistence type="predicted"/>
<protein>
    <submittedName>
        <fullName evidence="1">N-acylneuraminate cytidylyltransferase</fullName>
    </submittedName>
</protein>